<dbReference type="SUPFAM" id="SSF69593">
    <property type="entry name" value="Glycerol-3-phosphate (1)-acyltransferase"/>
    <property type="match status" value="1"/>
</dbReference>
<keyword evidence="5" id="KW-0812">Transmembrane</keyword>
<dbReference type="Pfam" id="PF16076">
    <property type="entry name" value="Acyltransf_C"/>
    <property type="match status" value="1"/>
</dbReference>
<evidence type="ECO:0000313" key="7">
    <source>
        <dbReference type="EMBL" id="KAF2798570.1"/>
    </source>
</evidence>
<evidence type="ECO:0000256" key="4">
    <source>
        <dbReference type="SAM" id="MobiDB-lite"/>
    </source>
</evidence>
<feature type="transmembrane region" description="Helical" evidence="5">
    <location>
        <begin position="50"/>
        <end position="70"/>
    </location>
</feature>
<evidence type="ECO:0000259" key="6">
    <source>
        <dbReference type="SMART" id="SM00563"/>
    </source>
</evidence>
<keyword evidence="8" id="KW-1185">Reference proteome</keyword>
<evidence type="ECO:0000256" key="3">
    <source>
        <dbReference type="ARBA" id="ARBA00023315"/>
    </source>
</evidence>
<keyword evidence="5" id="KW-1133">Transmembrane helix</keyword>
<dbReference type="Pfam" id="PF01553">
    <property type="entry name" value="Acyltransferase"/>
    <property type="match status" value="1"/>
</dbReference>
<keyword evidence="3 7" id="KW-0012">Acyltransferase</keyword>
<dbReference type="InterPro" id="IPR002123">
    <property type="entry name" value="Plipid/glycerol_acylTrfase"/>
</dbReference>
<name>A0A6A6XQ72_9PLEO</name>
<evidence type="ECO:0000256" key="2">
    <source>
        <dbReference type="ARBA" id="ARBA00022679"/>
    </source>
</evidence>
<keyword evidence="5" id="KW-0472">Membrane</keyword>
<evidence type="ECO:0000313" key="8">
    <source>
        <dbReference type="Proteomes" id="UP000799757"/>
    </source>
</evidence>
<comment type="similarity">
    <text evidence="1">Belongs to the 1-acyl-sn-glycerol-3-phosphate acyltransferase family.</text>
</comment>
<feature type="region of interest" description="Disordered" evidence="4">
    <location>
        <begin position="1"/>
        <end position="38"/>
    </location>
</feature>
<feature type="transmembrane region" description="Helical" evidence="5">
    <location>
        <begin position="149"/>
        <end position="169"/>
    </location>
</feature>
<evidence type="ECO:0000256" key="1">
    <source>
        <dbReference type="ARBA" id="ARBA00008655"/>
    </source>
</evidence>
<dbReference type="GO" id="GO:0016746">
    <property type="term" value="F:acyltransferase activity"/>
    <property type="evidence" value="ECO:0007669"/>
    <property type="project" value="UniProtKB-KW"/>
</dbReference>
<dbReference type="SMART" id="SM00563">
    <property type="entry name" value="PlsC"/>
    <property type="match status" value="1"/>
</dbReference>
<dbReference type="PANTHER" id="PTHR10983">
    <property type="entry name" value="1-ACYLGLYCEROL-3-PHOSPHATE ACYLTRANSFERASE-RELATED"/>
    <property type="match status" value="1"/>
</dbReference>
<protein>
    <submittedName>
        <fullName evidence="7">Acyltransferase-domain-containing protein</fullName>
    </submittedName>
</protein>
<accession>A0A6A6XQ72</accession>
<feature type="transmembrane region" description="Helical" evidence="5">
    <location>
        <begin position="175"/>
        <end position="192"/>
    </location>
</feature>
<evidence type="ECO:0000256" key="5">
    <source>
        <dbReference type="SAM" id="Phobius"/>
    </source>
</evidence>
<dbReference type="InterPro" id="IPR032098">
    <property type="entry name" value="Acyltransf_C"/>
</dbReference>
<organism evidence="7 8">
    <name type="scientific">Melanomma pulvis-pyrius CBS 109.77</name>
    <dbReference type="NCBI Taxonomy" id="1314802"/>
    <lineage>
        <taxon>Eukaryota</taxon>
        <taxon>Fungi</taxon>
        <taxon>Dikarya</taxon>
        <taxon>Ascomycota</taxon>
        <taxon>Pezizomycotina</taxon>
        <taxon>Dothideomycetes</taxon>
        <taxon>Pleosporomycetidae</taxon>
        <taxon>Pleosporales</taxon>
        <taxon>Melanommataceae</taxon>
        <taxon>Melanomma</taxon>
    </lineage>
</organism>
<sequence>MSTTMTTDGVKQRHPPTSVQEKKEPEKNVTTQQHPGGAIKHSPWQQALRMALLALYFHGCCFFIAITQYIGSPLYFYSKDLFYAWMAMTKQQFGVVATTMTYWWAPVKIRVSGDESVRGQMRKTEHGTLECDFPERMVLISNHQIYTDWIYLWWIAYTSKMHGHIYIILKESIKYIPLLGTGMMFYGFIFLSRKWAKDKDRFQHRLRKLSSSHGGPLSGTHTLDPMWLLIFPEGTNLSANGRAASKKWADKTGIEDLRHCLLPRSTGLLFCLQELEKTVDWVYDCTVAYEGVPRGEYGQDYFTLRSSYCQGRPPKSISMHWRRFSTKDIPTQDEKAFSAWLLERWREKDALLEHYVAYGDFPADAGTTPGINGTKPLQGAGIIETEVRPSNPFEFLQVLVPVAALALVTNVIMKFVNMVLRILHIK</sequence>
<reference evidence="7" key="1">
    <citation type="journal article" date="2020" name="Stud. Mycol.">
        <title>101 Dothideomycetes genomes: a test case for predicting lifestyles and emergence of pathogens.</title>
        <authorList>
            <person name="Haridas S."/>
            <person name="Albert R."/>
            <person name="Binder M."/>
            <person name="Bloem J."/>
            <person name="Labutti K."/>
            <person name="Salamov A."/>
            <person name="Andreopoulos B."/>
            <person name="Baker S."/>
            <person name="Barry K."/>
            <person name="Bills G."/>
            <person name="Bluhm B."/>
            <person name="Cannon C."/>
            <person name="Castanera R."/>
            <person name="Culley D."/>
            <person name="Daum C."/>
            <person name="Ezra D."/>
            <person name="Gonzalez J."/>
            <person name="Henrissat B."/>
            <person name="Kuo A."/>
            <person name="Liang C."/>
            <person name="Lipzen A."/>
            <person name="Lutzoni F."/>
            <person name="Magnuson J."/>
            <person name="Mondo S."/>
            <person name="Nolan M."/>
            <person name="Ohm R."/>
            <person name="Pangilinan J."/>
            <person name="Park H.-J."/>
            <person name="Ramirez L."/>
            <person name="Alfaro M."/>
            <person name="Sun H."/>
            <person name="Tritt A."/>
            <person name="Yoshinaga Y."/>
            <person name="Zwiers L.-H."/>
            <person name="Turgeon B."/>
            <person name="Goodwin S."/>
            <person name="Spatafora J."/>
            <person name="Crous P."/>
            <person name="Grigoriev I."/>
        </authorList>
    </citation>
    <scope>NUCLEOTIDE SEQUENCE</scope>
    <source>
        <strain evidence="7">CBS 109.77</strain>
    </source>
</reference>
<dbReference type="Proteomes" id="UP000799757">
    <property type="component" value="Unassembled WGS sequence"/>
</dbReference>
<feature type="domain" description="Phospholipid/glycerol acyltransferase" evidence="6">
    <location>
        <begin position="137"/>
        <end position="269"/>
    </location>
</feature>
<feature type="compositionally biased region" description="Polar residues" evidence="4">
    <location>
        <begin position="1"/>
        <end position="19"/>
    </location>
</feature>
<gene>
    <name evidence="7" type="ORF">K505DRAFT_296270</name>
</gene>
<dbReference type="GO" id="GO:0005783">
    <property type="term" value="C:endoplasmic reticulum"/>
    <property type="evidence" value="ECO:0007669"/>
    <property type="project" value="TreeGrafter"/>
</dbReference>
<dbReference type="OrthoDB" id="189226at2759"/>
<proteinExistence type="inferred from homology"/>
<dbReference type="GO" id="GO:0036149">
    <property type="term" value="P:phosphatidylinositol acyl-chain remodeling"/>
    <property type="evidence" value="ECO:0007669"/>
    <property type="project" value="TreeGrafter"/>
</dbReference>
<feature type="transmembrane region" description="Helical" evidence="5">
    <location>
        <begin position="398"/>
        <end position="420"/>
    </location>
</feature>
<dbReference type="EMBL" id="MU001781">
    <property type="protein sequence ID" value="KAF2798570.1"/>
    <property type="molecule type" value="Genomic_DNA"/>
</dbReference>
<dbReference type="CDD" id="cd07990">
    <property type="entry name" value="LPLAT_LCLAT1-like"/>
    <property type="match status" value="1"/>
</dbReference>
<dbReference type="AlphaFoldDB" id="A0A6A6XQ72"/>
<dbReference type="PANTHER" id="PTHR10983:SF16">
    <property type="entry name" value="LYSOCARDIOLIPIN ACYLTRANSFERASE 1"/>
    <property type="match status" value="1"/>
</dbReference>
<keyword evidence="2 7" id="KW-0808">Transferase</keyword>